<gene>
    <name evidence="2" type="ORF">BJX67DRAFT_348495</name>
</gene>
<accession>A0ABR4LWV5</accession>
<name>A0ABR4LWV5_9EURO</name>
<dbReference type="GeneID" id="98143733"/>
<protein>
    <recommendedName>
        <fullName evidence="4">S-adenosyl-L-methionine-dependent methyltransferase</fullName>
    </recommendedName>
</protein>
<evidence type="ECO:0000313" key="3">
    <source>
        <dbReference type="Proteomes" id="UP001610432"/>
    </source>
</evidence>
<dbReference type="InterPro" id="IPR052356">
    <property type="entry name" value="Thiol_S-MT"/>
</dbReference>
<keyword evidence="1" id="KW-0472">Membrane</keyword>
<dbReference type="PANTHER" id="PTHR45036">
    <property type="entry name" value="METHYLTRANSFERASE LIKE 7B"/>
    <property type="match status" value="1"/>
</dbReference>
<feature type="transmembrane region" description="Helical" evidence="1">
    <location>
        <begin position="13"/>
        <end position="33"/>
    </location>
</feature>
<dbReference type="PANTHER" id="PTHR45036:SF1">
    <property type="entry name" value="METHYLTRANSFERASE LIKE 7A"/>
    <property type="match status" value="1"/>
</dbReference>
<keyword evidence="3" id="KW-1185">Reference proteome</keyword>
<evidence type="ECO:0000313" key="2">
    <source>
        <dbReference type="EMBL" id="KAL2869014.1"/>
    </source>
</evidence>
<dbReference type="CDD" id="cd02440">
    <property type="entry name" value="AdoMet_MTases"/>
    <property type="match status" value="1"/>
</dbReference>
<dbReference type="InterPro" id="IPR029063">
    <property type="entry name" value="SAM-dependent_MTases_sf"/>
</dbReference>
<keyword evidence="1" id="KW-0812">Transmembrane</keyword>
<keyword evidence="1" id="KW-1133">Transmembrane helix</keyword>
<evidence type="ECO:0000256" key="1">
    <source>
        <dbReference type="SAM" id="Phobius"/>
    </source>
</evidence>
<dbReference type="EMBL" id="JBFXLQ010000011">
    <property type="protein sequence ID" value="KAL2869014.1"/>
    <property type="molecule type" value="Genomic_DNA"/>
</dbReference>
<dbReference type="Proteomes" id="UP001610432">
    <property type="component" value="Unassembled WGS sequence"/>
</dbReference>
<reference evidence="2 3" key="1">
    <citation type="submission" date="2024-07" db="EMBL/GenBank/DDBJ databases">
        <title>Section-level genome sequencing and comparative genomics of Aspergillus sections Usti and Cavernicolus.</title>
        <authorList>
            <consortium name="Lawrence Berkeley National Laboratory"/>
            <person name="Nybo J.L."/>
            <person name="Vesth T.C."/>
            <person name="Theobald S."/>
            <person name="Frisvad J.C."/>
            <person name="Larsen T.O."/>
            <person name="Kjaerboelling I."/>
            <person name="Rothschild-Mancinelli K."/>
            <person name="Lyhne E.K."/>
            <person name="Kogle M.E."/>
            <person name="Barry K."/>
            <person name="Clum A."/>
            <person name="Na H."/>
            <person name="Ledsgaard L."/>
            <person name="Lin J."/>
            <person name="Lipzen A."/>
            <person name="Kuo A."/>
            <person name="Riley R."/>
            <person name="Mondo S."/>
            <person name="Labutti K."/>
            <person name="Haridas S."/>
            <person name="Pangalinan J."/>
            <person name="Salamov A.A."/>
            <person name="Simmons B.A."/>
            <person name="Magnuson J.K."/>
            <person name="Chen J."/>
            <person name="Drula E."/>
            <person name="Henrissat B."/>
            <person name="Wiebenga A."/>
            <person name="Lubbers R.J."/>
            <person name="Gomes A.C."/>
            <person name="Macurrencykelacurrency M.R."/>
            <person name="Stajich J."/>
            <person name="Grigoriev I.V."/>
            <person name="Mortensen U.H."/>
            <person name="De Vries R.P."/>
            <person name="Baker S.E."/>
            <person name="Andersen M.R."/>
        </authorList>
    </citation>
    <scope>NUCLEOTIDE SEQUENCE [LARGE SCALE GENOMIC DNA]</scope>
    <source>
        <strain evidence="2 3">CBS 449.75</strain>
    </source>
</reference>
<dbReference type="RefSeq" id="XP_070887993.1">
    <property type="nucleotide sequence ID" value="XM_071028661.1"/>
</dbReference>
<organism evidence="2 3">
    <name type="scientific">Aspergillus lucknowensis</name>
    <dbReference type="NCBI Taxonomy" id="176173"/>
    <lineage>
        <taxon>Eukaryota</taxon>
        <taxon>Fungi</taxon>
        <taxon>Dikarya</taxon>
        <taxon>Ascomycota</taxon>
        <taxon>Pezizomycotina</taxon>
        <taxon>Eurotiomycetes</taxon>
        <taxon>Eurotiomycetidae</taxon>
        <taxon>Eurotiales</taxon>
        <taxon>Aspergillaceae</taxon>
        <taxon>Aspergillus</taxon>
        <taxon>Aspergillus subgen. Nidulantes</taxon>
    </lineage>
</organism>
<proteinExistence type="predicted"/>
<dbReference type="Pfam" id="PF13489">
    <property type="entry name" value="Methyltransf_23"/>
    <property type="match status" value="1"/>
</dbReference>
<dbReference type="SUPFAM" id="SSF53335">
    <property type="entry name" value="S-adenosyl-L-methionine-dependent methyltransferases"/>
    <property type="match status" value="1"/>
</dbReference>
<dbReference type="Gene3D" id="3.40.50.150">
    <property type="entry name" value="Vaccinia Virus protein VP39"/>
    <property type="match status" value="1"/>
</dbReference>
<evidence type="ECO:0008006" key="4">
    <source>
        <dbReference type="Google" id="ProtNLM"/>
    </source>
</evidence>
<comment type="caution">
    <text evidence="2">The sequence shown here is derived from an EMBL/GenBank/DDBJ whole genome shotgun (WGS) entry which is preliminary data.</text>
</comment>
<sequence>MGLYSILLIPVNYLAPCALLLITFALGLLTSLWHMCRNPRQVLWVHQWRTSFLGATQPMLFALSDRMLKRVKQDLLKHAAGIVLEVGGGRGHSLKYYDRTKIQRIWVVEPDETSVLALKREIHRLDMDSICGVLKCRIEDADVIHNGIATESIDTVVCIQTLCTVPNPRLAISFLYSLLKPGSGQLIFLEHVASTHVLTRAVQDIYTRGIWRFVMGGCELNRDTAKWCVDGGGTSRRYEVWSGVEIDAIPGDWTNIFPHVKGILVKSLGPA</sequence>